<organism evidence="2 3">
    <name type="scientific">Vigna unguiculata</name>
    <name type="common">Cowpea</name>
    <dbReference type="NCBI Taxonomy" id="3917"/>
    <lineage>
        <taxon>Eukaryota</taxon>
        <taxon>Viridiplantae</taxon>
        <taxon>Streptophyta</taxon>
        <taxon>Embryophyta</taxon>
        <taxon>Tracheophyta</taxon>
        <taxon>Spermatophyta</taxon>
        <taxon>Magnoliopsida</taxon>
        <taxon>eudicotyledons</taxon>
        <taxon>Gunneridae</taxon>
        <taxon>Pentapetalae</taxon>
        <taxon>rosids</taxon>
        <taxon>fabids</taxon>
        <taxon>Fabales</taxon>
        <taxon>Fabaceae</taxon>
        <taxon>Papilionoideae</taxon>
        <taxon>50 kb inversion clade</taxon>
        <taxon>NPAAA clade</taxon>
        <taxon>indigoferoid/millettioid clade</taxon>
        <taxon>Phaseoleae</taxon>
        <taxon>Vigna</taxon>
    </lineage>
</organism>
<accession>A0A4D6N7J7</accession>
<evidence type="ECO:0000313" key="3">
    <source>
        <dbReference type="Proteomes" id="UP000501690"/>
    </source>
</evidence>
<evidence type="ECO:0000256" key="1">
    <source>
        <dbReference type="SAM" id="MobiDB-lite"/>
    </source>
</evidence>
<gene>
    <name evidence="2" type="ORF">DEO72_LG10g22</name>
</gene>
<sequence>MITVDRSGLVKKNNSGATSAEKKKEQKEKEKEKNHPQNTKSQQTHGYLAQHDFSRAGLLKLQDDVQTCGYEDVQVMWEMLQRTESDVTENQHKRPPFASMAEACFLAAKSKYMSL</sequence>
<reference evidence="2 3" key="1">
    <citation type="submission" date="2019-04" db="EMBL/GenBank/DDBJ databases">
        <title>An improved genome assembly and genetic linkage map for asparagus bean, Vigna unguiculata ssp. sesquipedialis.</title>
        <authorList>
            <person name="Xia Q."/>
            <person name="Zhang R."/>
            <person name="Dong Y."/>
        </authorList>
    </citation>
    <scope>NUCLEOTIDE SEQUENCE [LARGE SCALE GENOMIC DNA]</scope>
    <source>
        <tissue evidence="2">Leaf</tissue>
    </source>
</reference>
<feature type="compositionally biased region" description="Basic and acidic residues" evidence="1">
    <location>
        <begin position="20"/>
        <end position="35"/>
    </location>
</feature>
<feature type="region of interest" description="Disordered" evidence="1">
    <location>
        <begin position="1"/>
        <end position="49"/>
    </location>
</feature>
<protein>
    <submittedName>
        <fullName evidence="2">Uncharacterized protein</fullName>
    </submittedName>
</protein>
<dbReference type="Proteomes" id="UP000501690">
    <property type="component" value="Linkage Group LG10"/>
</dbReference>
<feature type="compositionally biased region" description="Polar residues" evidence="1">
    <location>
        <begin position="36"/>
        <end position="45"/>
    </location>
</feature>
<dbReference type="PANTHER" id="PTHR33181">
    <property type="entry name" value="OS01G0778500 PROTEIN"/>
    <property type="match status" value="1"/>
</dbReference>
<evidence type="ECO:0000313" key="2">
    <source>
        <dbReference type="EMBL" id="QCE08804.1"/>
    </source>
</evidence>
<dbReference type="PANTHER" id="PTHR33181:SF57">
    <property type="entry name" value="TRANSMEMBRANE PROTEIN"/>
    <property type="match status" value="1"/>
</dbReference>
<keyword evidence="3" id="KW-1185">Reference proteome</keyword>
<name>A0A4D6N7J7_VIGUN</name>
<proteinExistence type="predicted"/>
<dbReference type="AlphaFoldDB" id="A0A4D6N7J7"/>
<dbReference type="EMBL" id="CP039354">
    <property type="protein sequence ID" value="QCE08804.1"/>
    <property type="molecule type" value="Genomic_DNA"/>
</dbReference>